<evidence type="ECO:0000256" key="9">
    <source>
        <dbReference type="RuleBase" id="RU003811"/>
    </source>
</evidence>
<evidence type="ECO:0000313" key="13">
    <source>
        <dbReference type="Proteomes" id="UP001379533"/>
    </source>
</evidence>
<feature type="domain" description="Prolyl 4-hydroxylase alpha subunit" evidence="11">
    <location>
        <begin position="338"/>
        <end position="553"/>
    </location>
</feature>
<dbReference type="InterPro" id="IPR006620">
    <property type="entry name" value="Pro_4_hyd_alph"/>
</dbReference>
<dbReference type="NCBIfam" id="TIGR00552">
    <property type="entry name" value="nadE"/>
    <property type="match status" value="1"/>
</dbReference>
<dbReference type="Proteomes" id="UP001379533">
    <property type="component" value="Chromosome"/>
</dbReference>
<evidence type="ECO:0000256" key="8">
    <source>
        <dbReference type="ARBA" id="ARBA00023027"/>
    </source>
</evidence>
<comment type="catalytic activity">
    <reaction evidence="10">
        <text>deamido-NAD(+) + NH4(+) + ATP = AMP + diphosphate + NAD(+) + H(+)</text>
        <dbReference type="Rhea" id="RHEA:21188"/>
        <dbReference type="ChEBI" id="CHEBI:15378"/>
        <dbReference type="ChEBI" id="CHEBI:28938"/>
        <dbReference type="ChEBI" id="CHEBI:30616"/>
        <dbReference type="ChEBI" id="CHEBI:33019"/>
        <dbReference type="ChEBI" id="CHEBI:57540"/>
        <dbReference type="ChEBI" id="CHEBI:58437"/>
        <dbReference type="ChEBI" id="CHEBI:456215"/>
        <dbReference type="EC" id="6.3.1.5"/>
    </reaction>
</comment>
<dbReference type="EMBL" id="CP089982">
    <property type="protein sequence ID" value="WXA99174.1"/>
    <property type="molecule type" value="Genomic_DNA"/>
</dbReference>
<evidence type="ECO:0000313" key="12">
    <source>
        <dbReference type="EMBL" id="WXA99174.1"/>
    </source>
</evidence>
<evidence type="ECO:0000256" key="5">
    <source>
        <dbReference type="ARBA" id="ARBA00022840"/>
    </source>
</evidence>
<keyword evidence="5 9" id="KW-0067">ATP-binding</keyword>
<gene>
    <name evidence="12" type="primary">nadE</name>
    <name evidence="12" type="ORF">LZC95_20415</name>
</gene>
<comment type="cofactor">
    <cofactor evidence="1">
        <name>L-ascorbate</name>
        <dbReference type="ChEBI" id="CHEBI:38290"/>
    </cofactor>
</comment>
<evidence type="ECO:0000256" key="4">
    <source>
        <dbReference type="ARBA" id="ARBA00022741"/>
    </source>
</evidence>
<evidence type="ECO:0000256" key="6">
    <source>
        <dbReference type="ARBA" id="ARBA00022964"/>
    </source>
</evidence>
<evidence type="ECO:0000256" key="2">
    <source>
        <dbReference type="ARBA" id="ARBA00004790"/>
    </source>
</evidence>
<keyword evidence="4 9" id="KW-0547">Nucleotide-binding</keyword>
<dbReference type="PANTHER" id="PTHR23090">
    <property type="entry name" value="NH 3 /GLUTAMINE-DEPENDENT NAD + SYNTHETASE"/>
    <property type="match status" value="1"/>
</dbReference>
<dbReference type="PANTHER" id="PTHR23090:SF9">
    <property type="entry name" value="GLUTAMINE-DEPENDENT NAD(+) SYNTHETASE"/>
    <property type="match status" value="1"/>
</dbReference>
<comment type="pathway">
    <text evidence="2">Cofactor biosynthesis; NAD(+) biosynthesis.</text>
</comment>
<dbReference type="Pfam" id="PF02540">
    <property type="entry name" value="NAD_synthase"/>
    <property type="match status" value="1"/>
</dbReference>
<sequence>MSPDLQSLLALVRASRGFQIREVAEAKLGRLAQWFSSEAIDAAVVGVSGGIDSALVLALLRALEERGILRRVVALLLPIHALGATRQEEATARGRRVAEALGAEAWEAPLTRAHAATLDALAAASGLSFDAWSDGQALSVARTPALYGAAALLQTHGYRSIVCGTTNRDEGAYLGFFGKASDGMVDLQPISDLHKSEVRALAAHFHVPKDVVAAVPTGDVHDGRSDEEMLGVSYDAVELYLRLLELGRDATVADPHGAIARQHALNAHKYRVGNPAVHLDVMPRGVPGGWSDEPLAPRTERRPAQSTIPGAWDPPPIDLEPSPLARLSFGEPLAGVEGFALRVPEVLTPADCTALCDAMAQSGIAEPVDVTGIPSARHAEGVGSTRATAWSPELARALWARLAPAVPSVRFLGATTPTDGFATTKRASHRTWRVVGLSPLLRFMRYERGGRHFGHYDAAFDYGDGRRTLLSVVFYLRGAAGSGATRFLRDGQEGLPTDERNFDDWTREARDDEIVVAVAPLLGDALVFDHRLCHDVQQWEGPDARIVIRADVVYEAVPDGRST</sequence>
<dbReference type="SMART" id="SM00702">
    <property type="entry name" value="P4Hc"/>
    <property type="match status" value="1"/>
</dbReference>
<keyword evidence="8 9" id="KW-0520">NAD</keyword>
<evidence type="ECO:0000256" key="3">
    <source>
        <dbReference type="ARBA" id="ARBA00022598"/>
    </source>
</evidence>
<organism evidence="12 13">
    <name type="scientific">Pendulispora brunnea</name>
    <dbReference type="NCBI Taxonomy" id="2905690"/>
    <lineage>
        <taxon>Bacteria</taxon>
        <taxon>Pseudomonadati</taxon>
        <taxon>Myxococcota</taxon>
        <taxon>Myxococcia</taxon>
        <taxon>Myxococcales</taxon>
        <taxon>Sorangiineae</taxon>
        <taxon>Pendulisporaceae</taxon>
        <taxon>Pendulispora</taxon>
    </lineage>
</organism>
<comment type="similarity">
    <text evidence="9">Belongs to the NAD synthetase family.</text>
</comment>
<dbReference type="InterPro" id="IPR014729">
    <property type="entry name" value="Rossmann-like_a/b/a_fold"/>
</dbReference>
<keyword evidence="3 9" id="KW-0436">Ligase</keyword>
<dbReference type="Gene3D" id="3.40.50.620">
    <property type="entry name" value="HUPs"/>
    <property type="match status" value="1"/>
</dbReference>
<evidence type="ECO:0000259" key="11">
    <source>
        <dbReference type="SMART" id="SM00702"/>
    </source>
</evidence>
<dbReference type="CDD" id="cd00553">
    <property type="entry name" value="NAD_synthase"/>
    <property type="match status" value="1"/>
</dbReference>
<protein>
    <recommendedName>
        <fullName evidence="10">NH(3)-dependent NAD(+) synthetase</fullName>
        <ecNumber evidence="10">6.3.1.5</ecNumber>
    </recommendedName>
</protein>
<name>A0ABZ2KQ84_9BACT</name>
<accession>A0ABZ2KQ84</accession>
<reference evidence="12 13" key="1">
    <citation type="submission" date="2021-12" db="EMBL/GenBank/DDBJ databases">
        <title>Discovery of the Pendulisporaceae a myxobacterial family with distinct sporulation behavior and unique specialized metabolism.</title>
        <authorList>
            <person name="Garcia R."/>
            <person name="Popoff A."/>
            <person name="Bader C.D."/>
            <person name="Loehr J."/>
            <person name="Walesch S."/>
            <person name="Walt C."/>
            <person name="Boldt J."/>
            <person name="Bunk B."/>
            <person name="Haeckl F.J.F.P.J."/>
            <person name="Gunesch A.P."/>
            <person name="Birkelbach J."/>
            <person name="Nuebel U."/>
            <person name="Pietschmann T."/>
            <person name="Bach T."/>
            <person name="Mueller R."/>
        </authorList>
    </citation>
    <scope>NUCLEOTIDE SEQUENCE [LARGE SCALE GENOMIC DNA]</scope>
    <source>
        <strain evidence="12 13">MSr12523</strain>
    </source>
</reference>
<dbReference type="Gene3D" id="2.60.120.620">
    <property type="entry name" value="q2cbj1_9rhob like domain"/>
    <property type="match status" value="1"/>
</dbReference>
<keyword evidence="6" id="KW-0223">Dioxygenase</keyword>
<keyword evidence="13" id="KW-1185">Reference proteome</keyword>
<evidence type="ECO:0000256" key="7">
    <source>
        <dbReference type="ARBA" id="ARBA00023002"/>
    </source>
</evidence>
<dbReference type="RefSeq" id="WP_394849808.1">
    <property type="nucleotide sequence ID" value="NZ_CP089982.1"/>
</dbReference>
<keyword evidence="7" id="KW-0560">Oxidoreductase</keyword>
<dbReference type="SUPFAM" id="SSF52402">
    <property type="entry name" value="Adenine nucleotide alpha hydrolases-like"/>
    <property type="match status" value="1"/>
</dbReference>
<dbReference type="InterPro" id="IPR003694">
    <property type="entry name" value="NAD_synthase"/>
</dbReference>
<evidence type="ECO:0000256" key="1">
    <source>
        <dbReference type="ARBA" id="ARBA00001961"/>
    </source>
</evidence>
<dbReference type="EC" id="6.3.1.5" evidence="10"/>
<dbReference type="GO" id="GO:0008795">
    <property type="term" value="F:NAD+ synthase activity"/>
    <property type="evidence" value="ECO:0007669"/>
    <property type="project" value="UniProtKB-EC"/>
</dbReference>
<proteinExistence type="inferred from homology"/>
<evidence type="ECO:0000256" key="10">
    <source>
        <dbReference type="RuleBase" id="RU003812"/>
    </source>
</evidence>
<dbReference type="InterPro" id="IPR022310">
    <property type="entry name" value="NAD/GMP_synthase"/>
</dbReference>